<accession>A0A1U7CK64</accession>
<keyword evidence="2" id="KW-1003">Cell membrane</keyword>
<feature type="transmembrane region" description="Helical" evidence="8">
    <location>
        <begin position="345"/>
        <end position="363"/>
    </location>
</feature>
<keyword evidence="3" id="KW-0328">Glycosyltransferase</keyword>
<feature type="transmembrane region" description="Helical" evidence="8">
    <location>
        <begin position="287"/>
        <end position="308"/>
    </location>
</feature>
<comment type="subcellular location">
    <subcellularLocation>
        <location evidence="1">Cell membrane</location>
        <topology evidence="1">Multi-pass membrane protein</topology>
    </subcellularLocation>
</comment>
<feature type="transmembrane region" description="Helical" evidence="8">
    <location>
        <begin position="320"/>
        <end position="339"/>
    </location>
</feature>
<gene>
    <name evidence="10" type="ORF">BSF38_00741</name>
</gene>
<organism evidence="10 11">
    <name type="scientific">Paludisphaera borealis</name>
    <dbReference type="NCBI Taxonomy" id="1387353"/>
    <lineage>
        <taxon>Bacteria</taxon>
        <taxon>Pseudomonadati</taxon>
        <taxon>Planctomycetota</taxon>
        <taxon>Planctomycetia</taxon>
        <taxon>Isosphaerales</taxon>
        <taxon>Isosphaeraceae</taxon>
        <taxon>Paludisphaera</taxon>
    </lineage>
</organism>
<keyword evidence="4" id="KW-0808">Transferase</keyword>
<evidence type="ECO:0000256" key="2">
    <source>
        <dbReference type="ARBA" id="ARBA00022475"/>
    </source>
</evidence>
<dbReference type="KEGG" id="pbor:BSF38_00741"/>
<evidence type="ECO:0000256" key="1">
    <source>
        <dbReference type="ARBA" id="ARBA00004651"/>
    </source>
</evidence>
<evidence type="ECO:0000256" key="8">
    <source>
        <dbReference type="SAM" id="Phobius"/>
    </source>
</evidence>
<feature type="transmembrane region" description="Helical" evidence="8">
    <location>
        <begin position="92"/>
        <end position="110"/>
    </location>
</feature>
<evidence type="ECO:0000256" key="3">
    <source>
        <dbReference type="ARBA" id="ARBA00022676"/>
    </source>
</evidence>
<dbReference type="GO" id="GO:0009103">
    <property type="term" value="P:lipopolysaccharide biosynthetic process"/>
    <property type="evidence" value="ECO:0007669"/>
    <property type="project" value="UniProtKB-ARBA"/>
</dbReference>
<evidence type="ECO:0000256" key="6">
    <source>
        <dbReference type="ARBA" id="ARBA00022989"/>
    </source>
</evidence>
<name>A0A1U7CK64_9BACT</name>
<dbReference type="AlphaFoldDB" id="A0A1U7CK64"/>
<evidence type="ECO:0000313" key="11">
    <source>
        <dbReference type="Proteomes" id="UP000186309"/>
    </source>
</evidence>
<dbReference type="EMBL" id="CP019082">
    <property type="protein sequence ID" value="APW59322.1"/>
    <property type="molecule type" value="Genomic_DNA"/>
</dbReference>
<keyword evidence="5 8" id="KW-0812">Transmembrane</keyword>
<dbReference type="GO" id="GO:0016763">
    <property type="term" value="F:pentosyltransferase activity"/>
    <property type="evidence" value="ECO:0007669"/>
    <property type="project" value="TreeGrafter"/>
</dbReference>
<evidence type="ECO:0000313" key="10">
    <source>
        <dbReference type="EMBL" id="APW59322.1"/>
    </source>
</evidence>
<dbReference type="InterPro" id="IPR050297">
    <property type="entry name" value="LipidA_mod_glycosyltrf_83"/>
</dbReference>
<protein>
    <recommendedName>
        <fullName evidence="9">Glycosyltransferase RgtA/B/C/D-like domain-containing protein</fullName>
    </recommendedName>
</protein>
<reference evidence="11" key="1">
    <citation type="submission" date="2016-12" db="EMBL/GenBank/DDBJ databases">
        <title>Comparative genomics of four Isosphaeraceae planctomycetes: a common pool of plasmids and glycoside hydrolase genes.</title>
        <authorList>
            <person name="Ivanova A."/>
        </authorList>
    </citation>
    <scope>NUCLEOTIDE SEQUENCE [LARGE SCALE GENOMIC DNA]</scope>
    <source>
        <strain evidence="11">PX4</strain>
    </source>
</reference>
<dbReference type="InterPro" id="IPR038731">
    <property type="entry name" value="RgtA/B/C-like"/>
</dbReference>
<keyword evidence="6 8" id="KW-1133">Transmembrane helix</keyword>
<feature type="transmembrane region" description="Helical" evidence="8">
    <location>
        <begin position="122"/>
        <end position="138"/>
    </location>
</feature>
<sequence>MNSADVEPSSSPCRRVLEASALVLIVIAATVLRVWQLGRLSFWYDEVVTMRLAETPSIAGLFALLFQIDATRAPLHPLILQDWLAVFGTSEIAGRALSVGFGVATVVLLYGLGRLAFDRSTGVWASFLGAFSPLLVYYSREVRMYALLTMLTTLCWVLLFWRRRTPARWKTMAYAACLVAMLFTHPLGLLMLGTLALASALDVRAFFGSWKAWLAVHLGALIVTAPWLRFYFDHAPEFLSGRLPIKFLLATPIGFTGGDSTVYVVIVALIAFGLYRRGVADRTMREWVAPACLALWLVLPPTILFAYSWIASPIFGPARYTLFCAPAYLVLIAQALSRIPPLSRWTLGLGLACVAVVTLRTIVYDPQLKADWRSFSETLAFFQAQPPRVKITVMTASDVEPNVEMVTARYYLERACPIVPFDESELEALRKLPRQEVYLLVGGGPSREISPSLQERLQPFVTGVDQHRIGPLRFYRLAAASLQLPARAPAPAPAPAEPARPAPD</sequence>
<dbReference type="RefSeq" id="WP_083712672.1">
    <property type="nucleotide sequence ID" value="NZ_CP019082.1"/>
</dbReference>
<feature type="transmembrane region" description="Helical" evidence="8">
    <location>
        <begin position="16"/>
        <end position="35"/>
    </location>
</feature>
<feature type="domain" description="Glycosyltransferase RgtA/B/C/D-like" evidence="9">
    <location>
        <begin position="72"/>
        <end position="228"/>
    </location>
</feature>
<proteinExistence type="predicted"/>
<dbReference type="GO" id="GO:0005886">
    <property type="term" value="C:plasma membrane"/>
    <property type="evidence" value="ECO:0007669"/>
    <property type="project" value="UniProtKB-SubCell"/>
</dbReference>
<evidence type="ECO:0000256" key="4">
    <source>
        <dbReference type="ARBA" id="ARBA00022679"/>
    </source>
</evidence>
<dbReference type="PANTHER" id="PTHR33908">
    <property type="entry name" value="MANNOSYLTRANSFERASE YKCB-RELATED"/>
    <property type="match status" value="1"/>
</dbReference>
<feature type="transmembrane region" description="Helical" evidence="8">
    <location>
        <begin position="173"/>
        <end position="200"/>
    </location>
</feature>
<dbReference type="OrthoDB" id="269299at2"/>
<dbReference type="Pfam" id="PF13231">
    <property type="entry name" value="PMT_2"/>
    <property type="match status" value="1"/>
</dbReference>
<evidence type="ECO:0000256" key="5">
    <source>
        <dbReference type="ARBA" id="ARBA00022692"/>
    </source>
</evidence>
<dbReference type="Proteomes" id="UP000186309">
    <property type="component" value="Chromosome"/>
</dbReference>
<evidence type="ECO:0000256" key="7">
    <source>
        <dbReference type="ARBA" id="ARBA00023136"/>
    </source>
</evidence>
<feature type="transmembrane region" description="Helical" evidence="8">
    <location>
        <begin position="144"/>
        <end position="161"/>
    </location>
</feature>
<keyword evidence="7 8" id="KW-0472">Membrane</keyword>
<dbReference type="STRING" id="1387353.BSF38_00741"/>
<dbReference type="PANTHER" id="PTHR33908:SF11">
    <property type="entry name" value="MEMBRANE PROTEIN"/>
    <property type="match status" value="1"/>
</dbReference>
<keyword evidence="11" id="KW-1185">Reference proteome</keyword>
<evidence type="ECO:0000259" key="9">
    <source>
        <dbReference type="Pfam" id="PF13231"/>
    </source>
</evidence>
<feature type="transmembrane region" description="Helical" evidence="8">
    <location>
        <begin position="253"/>
        <end position="275"/>
    </location>
</feature>